<comment type="similarity">
    <text evidence="3 13">Belongs to the peptidase M4 family.</text>
</comment>
<evidence type="ECO:0000256" key="6">
    <source>
        <dbReference type="ARBA" id="ARBA00022723"/>
    </source>
</evidence>
<keyword evidence="8 13" id="KW-0378">Hydrolase</keyword>
<keyword evidence="4 13" id="KW-0964">Secreted</keyword>
<evidence type="ECO:0000256" key="12">
    <source>
        <dbReference type="PIRSR" id="PIRSR623612-1"/>
    </source>
</evidence>
<keyword evidence="11 13" id="KW-0482">Metalloprotease</keyword>
<name>G7VVG8_PAETH</name>
<reference evidence="19" key="1">
    <citation type="submission" date="2011-11" db="EMBL/GenBank/DDBJ databases">
        <title>Complete sequence of Paenibacillus terrae HPL-003.</title>
        <authorList>
            <person name="Shin S.H."/>
            <person name="Kim S."/>
            <person name="Kim J.Y."/>
        </authorList>
    </citation>
    <scope>NUCLEOTIDE SEQUENCE [LARGE SCALE GENOMIC DNA]</scope>
    <source>
        <strain evidence="19">HPL-003</strain>
    </source>
</reference>
<reference evidence="18 19" key="3">
    <citation type="journal article" date="2012" name="J. Bacteriol.">
        <title>Genome Sequence of Paenibacillus terrae HPL-003, a Xylanase-Producing Bacterium Isolated from Soil Found in Forest Residue.</title>
        <authorList>
            <person name="Shin S.H."/>
            <person name="Kim S."/>
            <person name="Kim J.Y."/>
            <person name="Song H.Y."/>
            <person name="Cho S.J."/>
            <person name="Kim D.R."/>
            <person name="Lee K.I."/>
            <person name="Lim H.K."/>
            <person name="Park N.J."/>
            <person name="Hwang I.T."/>
            <person name="Yang K.S."/>
        </authorList>
    </citation>
    <scope>NUCLEOTIDE SEQUENCE [LARGE SCALE GENOMIC DNA]</scope>
    <source>
        <strain evidence="18 19">HPL-003</strain>
    </source>
</reference>
<dbReference type="SUPFAM" id="SSF55486">
    <property type="entry name" value="Metalloproteases ('zincins'), catalytic domain"/>
    <property type="match status" value="1"/>
</dbReference>
<dbReference type="InterPro" id="IPR013856">
    <property type="entry name" value="Peptidase_M4_domain"/>
</dbReference>
<evidence type="ECO:0000256" key="5">
    <source>
        <dbReference type="ARBA" id="ARBA00022670"/>
    </source>
</evidence>
<dbReference type="AlphaFoldDB" id="G7VVG8"/>
<dbReference type="GO" id="GO:0046872">
    <property type="term" value="F:metal ion binding"/>
    <property type="evidence" value="ECO:0007669"/>
    <property type="project" value="UniProtKB-UniRule"/>
</dbReference>
<evidence type="ECO:0000256" key="10">
    <source>
        <dbReference type="ARBA" id="ARBA00022837"/>
    </source>
</evidence>
<dbReference type="InterPro" id="IPR001570">
    <property type="entry name" value="Peptidase_M4_C_domain"/>
</dbReference>
<feature type="chain" id="PRO_5039742627" description="Neutral metalloproteinase" evidence="13">
    <location>
        <begin position="25"/>
        <end position="602"/>
    </location>
</feature>
<evidence type="ECO:0000256" key="4">
    <source>
        <dbReference type="ARBA" id="ARBA00022525"/>
    </source>
</evidence>
<evidence type="ECO:0000259" key="17">
    <source>
        <dbReference type="Pfam" id="PF07504"/>
    </source>
</evidence>
<dbReference type="Gene3D" id="1.10.390.10">
    <property type="entry name" value="Neutral Protease Domain 2"/>
    <property type="match status" value="1"/>
</dbReference>
<keyword evidence="7 13" id="KW-0732">Signal</keyword>
<evidence type="ECO:0000256" key="3">
    <source>
        <dbReference type="ARBA" id="ARBA00009388"/>
    </source>
</evidence>
<dbReference type="InterPro" id="IPR023612">
    <property type="entry name" value="Peptidase_M4"/>
</dbReference>
<dbReference type="HOGENOM" id="CLU_008590_5_2_9"/>
<gene>
    <name evidence="18" type="ordered locus">HPL003_01090</name>
</gene>
<feature type="domain" description="FTP" evidence="17">
    <location>
        <begin position="83"/>
        <end position="132"/>
    </location>
</feature>
<sequence>MKKVWVSLLGGAMLLGSVVPGASAAAAENSLPDPTQFTPTFQTVNWKSPSSVSGDNLIWSFLNRQQKTLMSMDNTNSGTSIREQFRIVDRTSDKFGTQHYRLKQYVDGIPVFGAEQTIHVNKAGKITSYLGAVISEDQQADAKENTTPKISATEAVYTAYEDAATRVQSLSSSANNVSEPSEDVSSVSKDTYAEASNNEGYSSIDKDKLELEKEAELKNSKLEAVEPASAPIAKIANLEPNVDPKAELYIYPDGDTTRLVYVTEVNILQPTLLRTRYFIDANDGKIVFKYDILNEVIGTGRGVFGDTKTFETTASGKKYQLKDATRGKGILTYNVHNTETLPGTLYTSTDNVWKDPAAVDAHAYAIRTYDYYKEKFGRDSIDGHGMAIASAVHYGEKNYNNAHWGGTHMLYGDGDGTLFAPFSSDLEIVAHELTHGVTEHSSGLVYFAESGALSESISDIIGNDIERTNWDFGKVAYTPKIKGDAIRSLSDPVKYGQVDHYSNFYPDPNNEDYGGTHINSGIINKAYYLLAQGGTFHGVKVDGIGRDAAVYIYFNAFTNYLTSTSNFSTARAAVIQAAKDSYGENSIAVISAMKSFDAVGVK</sequence>
<dbReference type="Pfam" id="PF07504">
    <property type="entry name" value="FTP"/>
    <property type="match status" value="1"/>
</dbReference>
<dbReference type="EMBL" id="CP003107">
    <property type="protein sequence ID" value="AET57002.1"/>
    <property type="molecule type" value="Genomic_DNA"/>
</dbReference>
<dbReference type="GO" id="GO:0004222">
    <property type="term" value="F:metalloendopeptidase activity"/>
    <property type="evidence" value="ECO:0007669"/>
    <property type="project" value="UniProtKB-UniRule"/>
</dbReference>
<dbReference type="InterPro" id="IPR050728">
    <property type="entry name" value="Zinc_Metalloprotease_M4"/>
</dbReference>
<evidence type="ECO:0000259" key="16">
    <source>
        <dbReference type="Pfam" id="PF02868"/>
    </source>
</evidence>
<reference key="2">
    <citation type="submission" date="2011-11" db="EMBL/GenBank/DDBJ databases">
        <authorList>
            <person name="Shin S.H."/>
            <person name="Kim S."/>
            <person name="Kim J.Y."/>
        </authorList>
    </citation>
    <scope>NUCLEOTIDE SEQUENCE</scope>
    <source>
        <strain>HPL-003</strain>
    </source>
</reference>
<feature type="active site" evidence="12">
    <location>
        <position position="432"/>
    </location>
</feature>
<comment type="function">
    <text evidence="13">Extracellular zinc metalloprotease.</text>
</comment>
<accession>G7VVG8</accession>
<evidence type="ECO:0000256" key="2">
    <source>
        <dbReference type="ARBA" id="ARBA00004613"/>
    </source>
</evidence>
<evidence type="ECO:0000256" key="9">
    <source>
        <dbReference type="ARBA" id="ARBA00022833"/>
    </source>
</evidence>
<evidence type="ECO:0000256" key="1">
    <source>
        <dbReference type="ARBA" id="ARBA00001947"/>
    </source>
</evidence>
<dbReference type="KEGG" id="pta:HPL003_01090"/>
<evidence type="ECO:0000256" key="7">
    <source>
        <dbReference type="ARBA" id="ARBA00022729"/>
    </source>
</evidence>
<dbReference type="eggNOG" id="COG3227">
    <property type="taxonomic scope" value="Bacteria"/>
</dbReference>
<dbReference type="Gene3D" id="3.10.450.490">
    <property type="match status" value="1"/>
</dbReference>
<feature type="compositionally biased region" description="Low complexity" evidence="14">
    <location>
        <begin position="177"/>
        <end position="188"/>
    </location>
</feature>
<feature type="domain" description="Peptidase M4 C-terminal" evidence="16">
    <location>
        <begin position="442"/>
        <end position="601"/>
    </location>
</feature>
<keyword evidence="5 13" id="KW-0645">Protease</keyword>
<dbReference type="Gene3D" id="3.10.450.40">
    <property type="match status" value="1"/>
</dbReference>
<feature type="region of interest" description="Disordered" evidence="14">
    <location>
        <begin position="170"/>
        <end position="207"/>
    </location>
</feature>
<evidence type="ECO:0000256" key="8">
    <source>
        <dbReference type="ARBA" id="ARBA00022801"/>
    </source>
</evidence>
<evidence type="ECO:0000313" key="19">
    <source>
        <dbReference type="Proteomes" id="UP000005876"/>
    </source>
</evidence>
<dbReference type="Proteomes" id="UP000005876">
    <property type="component" value="Chromosome"/>
</dbReference>
<organism evidence="18 19">
    <name type="scientific">Paenibacillus terrae (strain HPL-003)</name>
    <dbReference type="NCBI Taxonomy" id="985665"/>
    <lineage>
        <taxon>Bacteria</taxon>
        <taxon>Bacillati</taxon>
        <taxon>Bacillota</taxon>
        <taxon>Bacilli</taxon>
        <taxon>Bacillales</taxon>
        <taxon>Paenibacillaceae</taxon>
        <taxon>Paenibacillus</taxon>
    </lineage>
</organism>
<feature type="domain" description="Peptidase M4" evidence="15">
    <location>
        <begin position="298"/>
        <end position="439"/>
    </location>
</feature>
<dbReference type="InterPro" id="IPR011096">
    <property type="entry name" value="FTP_domain"/>
</dbReference>
<comment type="cofactor">
    <cofactor evidence="1 13">
        <name>Zn(2+)</name>
        <dbReference type="ChEBI" id="CHEBI:29105"/>
    </cofactor>
</comment>
<evidence type="ECO:0000313" key="18">
    <source>
        <dbReference type="EMBL" id="AET57002.1"/>
    </source>
</evidence>
<dbReference type="GO" id="GO:0005576">
    <property type="term" value="C:extracellular region"/>
    <property type="evidence" value="ECO:0007669"/>
    <property type="project" value="UniProtKB-SubCell"/>
</dbReference>
<dbReference type="PRINTS" id="PR00730">
    <property type="entry name" value="THERMOLYSIN"/>
</dbReference>
<feature type="active site" description="Proton donor" evidence="12">
    <location>
        <position position="517"/>
    </location>
</feature>
<dbReference type="EC" id="3.4.24.-" evidence="13"/>
<dbReference type="Pfam" id="PF01447">
    <property type="entry name" value="Peptidase_M4"/>
    <property type="match status" value="1"/>
</dbReference>
<dbReference type="PANTHER" id="PTHR33794">
    <property type="entry name" value="BACILLOLYSIN"/>
    <property type="match status" value="1"/>
</dbReference>
<feature type="signal peptide" evidence="13">
    <location>
        <begin position="1"/>
        <end position="24"/>
    </location>
</feature>
<dbReference type="STRING" id="985665.HPL003_01090"/>
<protein>
    <recommendedName>
        <fullName evidence="13">Neutral metalloproteinase</fullName>
        <ecNumber evidence="13">3.4.24.-</ecNumber>
    </recommendedName>
</protein>
<keyword evidence="10" id="KW-0106">Calcium</keyword>
<dbReference type="GO" id="GO:0006508">
    <property type="term" value="P:proteolysis"/>
    <property type="evidence" value="ECO:0007669"/>
    <property type="project" value="UniProtKB-KW"/>
</dbReference>
<dbReference type="InterPro" id="IPR027268">
    <property type="entry name" value="Peptidase_M4/M1_CTD_sf"/>
</dbReference>
<evidence type="ECO:0000256" key="14">
    <source>
        <dbReference type="SAM" id="MobiDB-lite"/>
    </source>
</evidence>
<dbReference type="RefSeq" id="WP_014277786.1">
    <property type="nucleotide sequence ID" value="NC_016641.1"/>
</dbReference>
<dbReference type="PANTHER" id="PTHR33794:SF3">
    <property type="entry name" value="NEUTRAL PROTEASE B"/>
    <property type="match status" value="1"/>
</dbReference>
<evidence type="ECO:0000259" key="15">
    <source>
        <dbReference type="Pfam" id="PF01447"/>
    </source>
</evidence>
<evidence type="ECO:0000256" key="13">
    <source>
        <dbReference type="RuleBase" id="RU366073"/>
    </source>
</evidence>
<dbReference type="MEROPS" id="M04.001"/>
<dbReference type="Gene3D" id="3.10.170.10">
    <property type="match status" value="1"/>
</dbReference>
<proteinExistence type="inferred from homology"/>
<dbReference type="CDD" id="cd09597">
    <property type="entry name" value="M4_TLP"/>
    <property type="match status" value="1"/>
</dbReference>
<keyword evidence="6" id="KW-0479">Metal-binding</keyword>
<evidence type="ECO:0000256" key="11">
    <source>
        <dbReference type="ARBA" id="ARBA00023049"/>
    </source>
</evidence>
<keyword evidence="9 13" id="KW-0862">Zinc</keyword>
<dbReference type="OrthoDB" id="291295at2"/>
<comment type="subcellular location">
    <subcellularLocation>
        <location evidence="2 13">Secreted</location>
    </subcellularLocation>
</comment>
<dbReference type="Pfam" id="PF02868">
    <property type="entry name" value="Peptidase_M4_C"/>
    <property type="match status" value="1"/>
</dbReference>